<evidence type="ECO:0000313" key="2">
    <source>
        <dbReference type="EMBL" id="KAJ0392464.1"/>
    </source>
</evidence>
<proteinExistence type="predicted"/>
<dbReference type="EMBL" id="JAKCXM010000631">
    <property type="protein sequence ID" value="KAJ0392464.1"/>
    <property type="molecule type" value="Genomic_DNA"/>
</dbReference>
<feature type="compositionally biased region" description="Acidic residues" evidence="1">
    <location>
        <begin position="294"/>
        <end position="316"/>
    </location>
</feature>
<organism evidence="2 3">
    <name type="scientific">Pythium insidiosum</name>
    <name type="common">Pythiosis disease agent</name>
    <dbReference type="NCBI Taxonomy" id="114742"/>
    <lineage>
        <taxon>Eukaryota</taxon>
        <taxon>Sar</taxon>
        <taxon>Stramenopiles</taxon>
        <taxon>Oomycota</taxon>
        <taxon>Peronosporomycetes</taxon>
        <taxon>Pythiales</taxon>
        <taxon>Pythiaceae</taxon>
        <taxon>Pythium</taxon>
    </lineage>
</organism>
<comment type="caution">
    <text evidence="2">The sequence shown here is derived from an EMBL/GenBank/DDBJ whole genome shotgun (WGS) entry which is preliminary data.</text>
</comment>
<feature type="region of interest" description="Disordered" evidence="1">
    <location>
        <begin position="294"/>
        <end position="328"/>
    </location>
</feature>
<evidence type="ECO:0000256" key="1">
    <source>
        <dbReference type="SAM" id="MobiDB-lite"/>
    </source>
</evidence>
<accession>A0AAD5LTT9</accession>
<feature type="region of interest" description="Disordered" evidence="1">
    <location>
        <begin position="570"/>
        <end position="595"/>
    </location>
</feature>
<dbReference type="AlphaFoldDB" id="A0AAD5LTT9"/>
<dbReference type="Proteomes" id="UP001209570">
    <property type="component" value="Unassembled WGS sequence"/>
</dbReference>
<feature type="compositionally biased region" description="Acidic residues" evidence="1">
    <location>
        <begin position="378"/>
        <end position="392"/>
    </location>
</feature>
<protein>
    <submittedName>
        <fullName evidence="2">Uncharacterized protein</fullName>
    </submittedName>
</protein>
<sequence>MTTTAMERKATAFLSQFSATLFAQWTSESAAPLFWRDAARVREILEEGVAKLPAIPLKGHLRRELSSAVAALQAQLDALHKDHIAAAAPTARDAAVALLSEQDVEPVLSTLVAEQQSAEPDRPLRRQRVTGVLALDDDAVADAVAAQLRRADSASTRELLELVEQCVTRVRVLTARGAERSVDALRGKSAFFLHHIARGAEALTRAWLARSSRRGAWCCDADTPAGRERERLRHALSAVLALAGGAAPTLRSTPFYRPEESARFRSLRYEDELAAVHGALLALAVAFPLVPEDGDDEEEEEEDDDDDTSAESSDDEHENRERNTHKAATRAKIADCEVLAQQVTRQIVLASGSAPRRQDWFLAVLSAFHRFPRPSQYVDEEEEEDDDDEEAESALSAAQRTALDECLTDLYRRAFATAAPWASLPGDAALVRAVLCLRHAATRVRATQTALSTALSTLVAVPLPPSFWRWMWHVKRVYAGEHAVVQRVMKTLTKNKSVKKMANVLLQDSVLSLEDLEVVVQHYELFLVKDHEQQHFVVASSRAVTAEDPADADDGEQRLAGDATLFFVDNAGGQQKKKTKAAAASPARPAKRARS</sequence>
<evidence type="ECO:0000313" key="3">
    <source>
        <dbReference type="Proteomes" id="UP001209570"/>
    </source>
</evidence>
<feature type="region of interest" description="Disordered" evidence="1">
    <location>
        <begin position="375"/>
        <end position="394"/>
    </location>
</feature>
<name>A0AAD5LTT9_PYTIN</name>
<gene>
    <name evidence="2" type="ORF">P43SY_008413</name>
</gene>
<reference evidence="2" key="1">
    <citation type="submission" date="2021-12" db="EMBL/GenBank/DDBJ databases">
        <title>Prjna785345.</title>
        <authorList>
            <person name="Rujirawat T."/>
            <person name="Krajaejun T."/>
        </authorList>
    </citation>
    <scope>NUCLEOTIDE SEQUENCE</scope>
    <source>
        <strain evidence="2">Pi057C3</strain>
    </source>
</reference>
<keyword evidence="3" id="KW-1185">Reference proteome</keyword>